<evidence type="ECO:0000313" key="15">
    <source>
        <dbReference type="RefSeq" id="XP_019627078.1"/>
    </source>
</evidence>
<evidence type="ECO:0000313" key="17">
    <source>
        <dbReference type="RefSeq" id="XP_019627092.1"/>
    </source>
</evidence>
<feature type="region of interest" description="Disordered" evidence="12">
    <location>
        <begin position="475"/>
        <end position="494"/>
    </location>
</feature>
<dbReference type="SUPFAM" id="SSF57716">
    <property type="entry name" value="Glucocorticoid receptor-like (DNA-binding domain)"/>
    <property type="match status" value="2"/>
</dbReference>
<evidence type="ECO:0000256" key="10">
    <source>
        <dbReference type="ARBA" id="ARBA00023242"/>
    </source>
</evidence>
<evidence type="ECO:0000256" key="6">
    <source>
        <dbReference type="ARBA" id="ARBA00023015"/>
    </source>
</evidence>
<feature type="region of interest" description="Disordered" evidence="12">
    <location>
        <begin position="133"/>
        <end position="152"/>
    </location>
</feature>
<dbReference type="GO" id="GO:0000981">
    <property type="term" value="F:DNA-binding transcription factor activity, RNA polymerase II-specific"/>
    <property type="evidence" value="ECO:0007669"/>
    <property type="project" value="InterPro"/>
</dbReference>
<evidence type="ECO:0000313" key="16">
    <source>
        <dbReference type="RefSeq" id="XP_019627086.1"/>
    </source>
</evidence>
<dbReference type="InterPro" id="IPR039355">
    <property type="entry name" value="Transcription_factor_GATA"/>
</dbReference>
<dbReference type="RefSeq" id="XP_019627116.1">
    <property type="nucleotide sequence ID" value="XM_019771557.1"/>
</dbReference>
<dbReference type="RefSeq" id="XP_019627107.1">
    <property type="nucleotide sequence ID" value="XM_019771548.1"/>
</dbReference>
<keyword evidence="14" id="KW-1185">Reference proteome</keyword>
<reference evidence="15 16" key="1">
    <citation type="submission" date="2025-04" db="UniProtKB">
        <authorList>
            <consortium name="RefSeq"/>
        </authorList>
    </citation>
    <scope>IDENTIFICATION</scope>
    <source>
        <tissue evidence="15 16">Gonad</tissue>
    </source>
</reference>
<dbReference type="GO" id="GO:0045944">
    <property type="term" value="P:positive regulation of transcription by RNA polymerase II"/>
    <property type="evidence" value="ECO:0007669"/>
    <property type="project" value="TreeGrafter"/>
</dbReference>
<dbReference type="OrthoDB" id="515401at2759"/>
<feature type="domain" description="GATA-type" evidence="13">
    <location>
        <begin position="302"/>
        <end position="356"/>
    </location>
</feature>
<accession>A0A6P4YRS5</accession>
<dbReference type="PANTHER" id="PTHR10071:SF281">
    <property type="entry name" value="BOX A-BINDING FACTOR-RELATED"/>
    <property type="match status" value="1"/>
</dbReference>
<evidence type="ECO:0000313" key="21">
    <source>
        <dbReference type="RefSeq" id="XP_019627125.1"/>
    </source>
</evidence>
<evidence type="ECO:0000259" key="13">
    <source>
        <dbReference type="PROSITE" id="PS50114"/>
    </source>
</evidence>
<keyword evidence="9" id="KW-0804">Transcription</keyword>
<feature type="compositionally biased region" description="Basic residues" evidence="12">
    <location>
        <begin position="409"/>
        <end position="421"/>
    </location>
</feature>
<keyword evidence="8" id="KW-0010">Activator</keyword>
<dbReference type="GO" id="GO:0008270">
    <property type="term" value="F:zinc ion binding"/>
    <property type="evidence" value="ECO:0007669"/>
    <property type="project" value="UniProtKB-KW"/>
</dbReference>
<dbReference type="Proteomes" id="UP000515135">
    <property type="component" value="Unplaced"/>
</dbReference>
<dbReference type="GO" id="GO:0045165">
    <property type="term" value="P:cell fate commitment"/>
    <property type="evidence" value="ECO:0007669"/>
    <property type="project" value="TreeGrafter"/>
</dbReference>
<dbReference type="GO" id="GO:0005634">
    <property type="term" value="C:nucleus"/>
    <property type="evidence" value="ECO:0007669"/>
    <property type="project" value="UniProtKB-SubCell"/>
</dbReference>
<feature type="compositionally biased region" description="Low complexity" evidence="12">
    <location>
        <begin position="178"/>
        <end position="193"/>
    </location>
</feature>
<evidence type="ECO:0000313" key="18">
    <source>
        <dbReference type="RefSeq" id="XP_019627098.1"/>
    </source>
</evidence>
<dbReference type="CDD" id="cd00202">
    <property type="entry name" value="ZnF_GATA"/>
    <property type="match status" value="2"/>
</dbReference>
<evidence type="ECO:0000256" key="11">
    <source>
        <dbReference type="PIRSR" id="PIRSR003027-1"/>
    </source>
</evidence>
<evidence type="ECO:0000313" key="19">
    <source>
        <dbReference type="RefSeq" id="XP_019627107.1"/>
    </source>
</evidence>
<name>A0A6P4YRS5_BRABE</name>
<dbReference type="Pfam" id="PF00320">
    <property type="entry name" value="GATA"/>
    <property type="match status" value="2"/>
</dbReference>
<dbReference type="FunFam" id="3.30.50.10:FF:000001">
    <property type="entry name" value="GATA transcription factor (GATAd)"/>
    <property type="match status" value="1"/>
</dbReference>
<evidence type="ECO:0000256" key="4">
    <source>
        <dbReference type="ARBA" id="ARBA00022771"/>
    </source>
</evidence>
<evidence type="ECO:0000256" key="2">
    <source>
        <dbReference type="ARBA" id="ARBA00022723"/>
    </source>
</evidence>
<dbReference type="RefSeq" id="XP_019627078.1">
    <property type="nucleotide sequence ID" value="XM_019771519.1"/>
</dbReference>
<keyword evidence="5 11" id="KW-0862">Zinc</keyword>
<dbReference type="RefSeq" id="XP_019627125.1">
    <property type="nucleotide sequence ID" value="XM_019771566.1"/>
</dbReference>
<sequence length="506" mass="54185">MEVASEQPRWMHPMQTHDAHGSAAERMHAAHAGFVEPSQLLPPEDIDVFFHHLDAQGNPVNQAGYYASSAARAAAVYRPPHAPVAGSQVCRPHFHTPTAMQWIESTKKVTLMHPGHSGHTAWCTNPFTKSVHHPSASGPITVHPASSLASTASSAHTSPSIFNFPPTPPKENTPDNVTSSSGSGAAAALSGSGATADDKLKAASNNHYSMANSMTPSFSSPSVVSQPQAHHPVPTYPAYVSSDFASGLGFHPGVLSTHNPLPPTSVAKPKTKRSSTGRQRTYCCPTVTAQPPVPGHFDSPEPAEGRECVNCGATSTPLWRRDGTGHYLCNACGLYHKMNGQNRPLIKPKRRLSAARRAGTQCANCKTTTTTLWRRNQNGDPVCNACGLYYKLHAVNRPLTMKKDGIQTRNRKVSNKSKKKGKQDELSLMKSDDKLTAFTSMPVNSPPFSDCGASLSATMPHMSYVPSNYTNHHMMSHPASHMHPSSGLSLGHHPLHTSSSIVGALA</sequence>
<feature type="region of interest" description="Disordered" evidence="12">
    <location>
        <begin position="255"/>
        <end position="280"/>
    </location>
</feature>
<keyword evidence="3" id="KW-0677">Repeat</keyword>
<evidence type="ECO:0000256" key="12">
    <source>
        <dbReference type="SAM" id="MobiDB-lite"/>
    </source>
</evidence>
<evidence type="ECO:0000256" key="8">
    <source>
        <dbReference type="ARBA" id="ARBA00023159"/>
    </source>
</evidence>
<evidence type="ECO:0000256" key="1">
    <source>
        <dbReference type="ARBA" id="ARBA00004123"/>
    </source>
</evidence>
<dbReference type="GO" id="GO:0000978">
    <property type="term" value="F:RNA polymerase II cis-regulatory region sequence-specific DNA binding"/>
    <property type="evidence" value="ECO:0007669"/>
    <property type="project" value="TreeGrafter"/>
</dbReference>
<proteinExistence type="predicted"/>
<dbReference type="Gene3D" id="3.30.50.10">
    <property type="entry name" value="Erythroid Transcription Factor GATA-1, subunit A"/>
    <property type="match status" value="2"/>
</dbReference>
<dbReference type="InterPro" id="IPR013088">
    <property type="entry name" value="Znf_NHR/GATA"/>
</dbReference>
<dbReference type="PROSITE" id="PS00344">
    <property type="entry name" value="GATA_ZN_FINGER_1"/>
    <property type="match status" value="2"/>
</dbReference>
<evidence type="ECO:0000313" key="20">
    <source>
        <dbReference type="RefSeq" id="XP_019627116.1"/>
    </source>
</evidence>
<evidence type="ECO:0000256" key="5">
    <source>
        <dbReference type="ARBA" id="ARBA00022833"/>
    </source>
</evidence>
<keyword evidence="10" id="KW-0539">Nucleus</keyword>
<dbReference type="PANTHER" id="PTHR10071">
    <property type="entry name" value="TRANSCRIPTION FACTOR GATA FAMILY MEMBER"/>
    <property type="match status" value="1"/>
</dbReference>
<dbReference type="PIRSF" id="PIRSF003027">
    <property type="entry name" value="TF_GATA-1/2/3"/>
    <property type="match status" value="1"/>
</dbReference>
<comment type="subcellular location">
    <subcellularLocation>
        <location evidence="1">Nucleus</location>
    </subcellularLocation>
</comment>
<evidence type="ECO:0000256" key="9">
    <source>
        <dbReference type="ARBA" id="ARBA00023163"/>
    </source>
</evidence>
<dbReference type="KEGG" id="bbel:109471967"/>
<dbReference type="FunFam" id="3.30.50.10:FF:000032">
    <property type="entry name" value="Transcription factor GATA-3"/>
    <property type="match status" value="1"/>
</dbReference>
<organism evidence="14 15">
    <name type="scientific">Branchiostoma belcheri</name>
    <name type="common">Amphioxus</name>
    <dbReference type="NCBI Taxonomy" id="7741"/>
    <lineage>
        <taxon>Eukaryota</taxon>
        <taxon>Metazoa</taxon>
        <taxon>Chordata</taxon>
        <taxon>Cephalochordata</taxon>
        <taxon>Leptocardii</taxon>
        <taxon>Amphioxiformes</taxon>
        <taxon>Branchiostomatidae</taxon>
        <taxon>Branchiostoma</taxon>
    </lineage>
</organism>
<evidence type="ECO:0000256" key="7">
    <source>
        <dbReference type="ARBA" id="ARBA00023125"/>
    </source>
</evidence>
<gene>
    <name evidence="15 16 17 18 19 20 21" type="primary">LOC109471967</name>
</gene>
<keyword evidence="7" id="KW-0238">DNA-binding</keyword>
<dbReference type="AlphaFoldDB" id="A0A6P4YRS5"/>
<keyword evidence="6" id="KW-0805">Transcription regulation</keyword>
<dbReference type="InterPro" id="IPR000679">
    <property type="entry name" value="Znf_GATA"/>
</dbReference>
<feature type="region of interest" description="Disordered" evidence="12">
    <location>
        <begin position="157"/>
        <end position="193"/>
    </location>
</feature>
<feature type="region of interest" description="Disordered" evidence="12">
    <location>
        <begin position="403"/>
        <end position="428"/>
    </location>
</feature>
<dbReference type="GeneID" id="109471967"/>
<dbReference type="SMART" id="SM00401">
    <property type="entry name" value="ZnF_GATA"/>
    <property type="match status" value="2"/>
</dbReference>
<keyword evidence="2 11" id="KW-0479">Metal-binding</keyword>
<evidence type="ECO:0000256" key="3">
    <source>
        <dbReference type="ARBA" id="ARBA00022737"/>
    </source>
</evidence>
<dbReference type="PROSITE" id="PS50114">
    <property type="entry name" value="GATA_ZN_FINGER_2"/>
    <property type="match status" value="2"/>
</dbReference>
<dbReference type="PRINTS" id="PR00619">
    <property type="entry name" value="GATAZNFINGER"/>
</dbReference>
<protein>
    <submittedName>
        <fullName evidence="15 16">GATA-binding factor 2-like isoform X1</fullName>
    </submittedName>
</protein>
<feature type="zinc finger region" description="GATA-type 2" evidence="11">
    <location>
        <begin position="362"/>
        <end position="386"/>
    </location>
</feature>
<evidence type="ECO:0000313" key="14">
    <source>
        <dbReference type="Proteomes" id="UP000515135"/>
    </source>
</evidence>
<dbReference type="GO" id="GO:0000122">
    <property type="term" value="P:negative regulation of transcription by RNA polymerase II"/>
    <property type="evidence" value="ECO:0007669"/>
    <property type="project" value="TreeGrafter"/>
</dbReference>
<dbReference type="RefSeq" id="XP_019627092.1">
    <property type="nucleotide sequence ID" value="XM_019771533.1"/>
</dbReference>
<feature type="zinc finger region" description="GATA-type 1" evidence="11">
    <location>
        <begin position="308"/>
        <end position="332"/>
    </location>
</feature>
<keyword evidence="4 11" id="KW-0863">Zinc-finger</keyword>
<dbReference type="InterPro" id="IPR016374">
    <property type="entry name" value="TF_GATA-2/3"/>
</dbReference>
<dbReference type="RefSeq" id="XP_019627098.1">
    <property type="nucleotide sequence ID" value="XM_019771539.1"/>
</dbReference>
<dbReference type="RefSeq" id="XP_019627086.1">
    <property type="nucleotide sequence ID" value="XM_019771527.1"/>
</dbReference>
<feature type="compositionally biased region" description="Low complexity" evidence="12">
    <location>
        <begin position="143"/>
        <end position="152"/>
    </location>
</feature>
<feature type="compositionally biased region" description="Low complexity" evidence="12">
    <location>
        <begin position="475"/>
        <end position="486"/>
    </location>
</feature>
<feature type="domain" description="GATA-type" evidence="13">
    <location>
        <begin position="356"/>
        <end position="409"/>
    </location>
</feature>